<sequence length="191" mass="21385">MSFYPTSNAIRLVYNGSNDYDDSDAEPEMDPLWDNSLPLPEEPQTSETPQDTTLEESTRQGSFSEEPHEVRFGRTEMESCLCSLPTKQLGARATRASGIKCAIEEMADMRNAVCHFRGNTAHTPPDIDKLLKYAQCLAVELRYEPRALKIRGLRDALRQRAEELREIEVLVPFGRFASLPAEVEGPPGVAL</sequence>
<organism evidence="2 3">
    <name type="scientific">Monosporascus ibericus</name>
    <dbReference type="NCBI Taxonomy" id="155417"/>
    <lineage>
        <taxon>Eukaryota</taxon>
        <taxon>Fungi</taxon>
        <taxon>Dikarya</taxon>
        <taxon>Ascomycota</taxon>
        <taxon>Pezizomycotina</taxon>
        <taxon>Sordariomycetes</taxon>
        <taxon>Xylariomycetidae</taxon>
        <taxon>Xylariales</taxon>
        <taxon>Xylariales incertae sedis</taxon>
        <taxon>Monosporascus</taxon>
    </lineage>
</organism>
<evidence type="ECO:0000313" key="3">
    <source>
        <dbReference type="Proteomes" id="UP000293360"/>
    </source>
</evidence>
<feature type="region of interest" description="Disordered" evidence="1">
    <location>
        <begin position="18"/>
        <end position="69"/>
    </location>
</feature>
<feature type="compositionally biased region" description="Polar residues" evidence="1">
    <location>
        <begin position="43"/>
        <end position="52"/>
    </location>
</feature>
<evidence type="ECO:0000313" key="2">
    <source>
        <dbReference type="EMBL" id="RYO97213.1"/>
    </source>
</evidence>
<proteinExistence type="predicted"/>
<name>A0A4V1X9Q3_9PEZI</name>
<dbReference type="EMBL" id="QJNU01000495">
    <property type="protein sequence ID" value="RYO97213.1"/>
    <property type="molecule type" value="Genomic_DNA"/>
</dbReference>
<dbReference type="OrthoDB" id="5243389at2759"/>
<gene>
    <name evidence="2" type="ORF">DL764_007354</name>
</gene>
<evidence type="ECO:0000256" key="1">
    <source>
        <dbReference type="SAM" id="MobiDB-lite"/>
    </source>
</evidence>
<accession>A0A4V1X9Q3</accession>
<reference evidence="2 3" key="1">
    <citation type="submission" date="2018-06" db="EMBL/GenBank/DDBJ databases">
        <title>Complete Genomes of Monosporascus.</title>
        <authorList>
            <person name="Robinson A.J."/>
            <person name="Natvig D.O."/>
        </authorList>
    </citation>
    <scope>NUCLEOTIDE SEQUENCE [LARGE SCALE GENOMIC DNA]</scope>
    <source>
        <strain evidence="2 3">CBS 110550</strain>
    </source>
</reference>
<keyword evidence="3" id="KW-1185">Reference proteome</keyword>
<feature type="compositionally biased region" description="Acidic residues" evidence="1">
    <location>
        <begin position="19"/>
        <end position="31"/>
    </location>
</feature>
<dbReference type="AlphaFoldDB" id="A0A4V1X9Q3"/>
<protein>
    <submittedName>
        <fullName evidence="2">Uncharacterized protein</fullName>
    </submittedName>
</protein>
<comment type="caution">
    <text evidence="2">The sequence shown here is derived from an EMBL/GenBank/DDBJ whole genome shotgun (WGS) entry which is preliminary data.</text>
</comment>
<dbReference type="Proteomes" id="UP000293360">
    <property type="component" value="Unassembled WGS sequence"/>
</dbReference>